<dbReference type="InterPro" id="IPR036365">
    <property type="entry name" value="PGBD-like_sf"/>
</dbReference>
<dbReference type="GO" id="GO:0016787">
    <property type="term" value="F:hydrolase activity"/>
    <property type="evidence" value="ECO:0007669"/>
    <property type="project" value="UniProtKB-KW"/>
</dbReference>
<feature type="domain" description="Peptidoglycan binding-like" evidence="1">
    <location>
        <begin position="114"/>
        <end position="171"/>
    </location>
</feature>
<reference evidence="2 3" key="1">
    <citation type="submission" date="2016-11" db="EMBL/GenBank/DDBJ databases">
        <authorList>
            <person name="Jaros S."/>
            <person name="Januszkiewicz K."/>
            <person name="Wedrychowicz H."/>
        </authorList>
    </citation>
    <scope>NUCLEOTIDE SEQUENCE [LARGE SCALE GENOMIC DNA]</scope>
    <source>
        <strain evidence="2 3">DSM 14501</strain>
    </source>
</reference>
<evidence type="ECO:0000259" key="1">
    <source>
        <dbReference type="Pfam" id="PF01471"/>
    </source>
</evidence>
<organism evidence="2 3">
    <name type="scientific">Caminicella sporogenes DSM 14501</name>
    <dbReference type="NCBI Taxonomy" id="1121266"/>
    <lineage>
        <taxon>Bacteria</taxon>
        <taxon>Bacillati</taxon>
        <taxon>Bacillota</taxon>
        <taxon>Clostridia</taxon>
        <taxon>Peptostreptococcales</taxon>
        <taxon>Caminicellaceae</taxon>
        <taxon>Caminicella</taxon>
    </lineage>
</organism>
<dbReference type="RefSeq" id="WP_159430013.1">
    <property type="nucleotide sequence ID" value="NZ_FRAJ01000013.1"/>
</dbReference>
<dbReference type="STRING" id="1121266.SAMN02745883_01744"/>
<dbReference type="Gene3D" id="1.10.101.10">
    <property type="entry name" value="PGBD-like superfamily/PGBD"/>
    <property type="match status" value="2"/>
</dbReference>
<accession>A0A1M6R9I2</accession>
<evidence type="ECO:0000313" key="2">
    <source>
        <dbReference type="EMBL" id="SHK29112.1"/>
    </source>
</evidence>
<keyword evidence="2" id="KW-0378">Hydrolase</keyword>
<keyword evidence="3" id="KW-1185">Reference proteome</keyword>
<name>A0A1M6R9I2_9FIRM</name>
<dbReference type="InterPro" id="IPR036366">
    <property type="entry name" value="PGBDSf"/>
</dbReference>
<dbReference type="AlphaFoldDB" id="A0A1M6R9I2"/>
<evidence type="ECO:0000313" key="3">
    <source>
        <dbReference type="Proteomes" id="UP000184082"/>
    </source>
</evidence>
<dbReference type="EMBL" id="FRAJ01000013">
    <property type="protein sequence ID" value="SHK29112.1"/>
    <property type="molecule type" value="Genomic_DNA"/>
</dbReference>
<gene>
    <name evidence="2" type="ORF">SAMN02745883_01744</name>
</gene>
<dbReference type="SUPFAM" id="SSF47090">
    <property type="entry name" value="PGBD-like"/>
    <property type="match status" value="2"/>
</dbReference>
<proteinExistence type="predicted"/>
<sequence>MRKVLVSVLTSVYIFTTTMTCFGQNFSLDVYKKGMNHNDIKIIQKALKKDGVYDYEKLTTYYGAITESAVKKFQKKYNLSVDGIAGKSTLSKMESLGLFGYGKLTQSVYKKGMRHNDIKILQRVLKEVGMYRYDKFTTYFGKITEEAVKEFQRKYGLKVDGIVGMSTLEKMKSLGLISYTAAVSSAVSRGNVKRGYGEYLDWWKSVRKMLKRNKTVLTVQDFYIGLRFKVKVTAGTNHADVEPLTKNDTSIIKKIWGGFSWKRRPVLVYINGRVIAASMTAMPHAGVEGKPAGKMVSGRSGGFGYGYNYDFIKGNGVSGHMDIHFKNSRRHKDNKIDPKHQAAIKISAGLK</sequence>
<protein>
    <submittedName>
        <fullName evidence="2">Peptidoglycan-binding (PGRP) domain of peptidoglycan hydrolases-containing protein</fullName>
    </submittedName>
</protein>
<dbReference type="InterPro" id="IPR002477">
    <property type="entry name" value="Peptidoglycan-bd-like"/>
</dbReference>
<dbReference type="Proteomes" id="UP000184082">
    <property type="component" value="Unassembled WGS sequence"/>
</dbReference>
<dbReference type="Pfam" id="PF01471">
    <property type="entry name" value="PG_binding_1"/>
    <property type="match status" value="2"/>
</dbReference>
<feature type="domain" description="Peptidoglycan binding-like" evidence="1">
    <location>
        <begin position="37"/>
        <end position="93"/>
    </location>
</feature>